<name>A0ABX8XK36_9ACTN</name>
<keyword evidence="3" id="KW-1185">Reference proteome</keyword>
<sequence>MTASKAAILQDQPGHPRPADADRSRSDGTTRGDRSDRVRLADKSLPLFVLREHATDYAALFARARAEVGHGQCLCRTPALRLVIRCSRAGRYHLAGWPGEGELHDPSCSFHKLASELSGRDAYSTEAIHESDDGVAIRFSTALARKLSAPEPARAPTEQREGRTRRTVGLLGLLHWLWEGAQLTAWHPRWRRRTWWVCHARLSEQIAGCSINHEELTEALYVVPPFREEFARRNAAAFETFRVARLKRRGDTQRRGLILGEIRDVRETRYGVRYALAHHRGALFATAALDERLRRSYRPAFSEAAAEHGARRIGLFLVELSPKDNVRVVDMAAMLVSKLYIPADSSHEVVMANALADAGRAYVKPVRYDGSDLVFPDFVLTDTCPHSYVEVYGIQGREAYDERKRVKQAHYQNQGSSLIEWDVTEPIPDLRRR</sequence>
<reference evidence="2 3" key="1">
    <citation type="submission" date="2021-08" db="EMBL/GenBank/DDBJ databases">
        <authorList>
            <person name="Ping M."/>
        </authorList>
    </citation>
    <scope>NUCLEOTIDE SEQUENCE [LARGE SCALE GENOMIC DNA]</scope>
    <source>
        <strain evidence="2 3">MG28</strain>
    </source>
</reference>
<dbReference type="Proteomes" id="UP000827138">
    <property type="component" value="Chromosome"/>
</dbReference>
<dbReference type="RefSeq" id="WP_220645269.1">
    <property type="nucleotide sequence ID" value="NZ_CP080647.1"/>
</dbReference>
<dbReference type="Pfam" id="PF06666">
    <property type="entry name" value="DUF1173"/>
    <property type="match status" value="1"/>
</dbReference>
<proteinExistence type="predicted"/>
<dbReference type="EMBL" id="CP080647">
    <property type="protein sequence ID" value="QYX76134.1"/>
    <property type="molecule type" value="Genomic_DNA"/>
</dbReference>
<evidence type="ECO:0000256" key="1">
    <source>
        <dbReference type="SAM" id="MobiDB-lite"/>
    </source>
</evidence>
<accession>A0ABX8XK36</accession>
<evidence type="ECO:0000313" key="2">
    <source>
        <dbReference type="EMBL" id="QYX76134.1"/>
    </source>
</evidence>
<feature type="compositionally biased region" description="Basic and acidic residues" evidence="1">
    <location>
        <begin position="17"/>
        <end position="36"/>
    </location>
</feature>
<protein>
    <submittedName>
        <fullName evidence="2">DUF1173 domain-containing protein</fullName>
    </submittedName>
</protein>
<organism evidence="2 3">
    <name type="scientific">Streptomyces akebiae</name>
    <dbReference type="NCBI Taxonomy" id="2865673"/>
    <lineage>
        <taxon>Bacteria</taxon>
        <taxon>Bacillati</taxon>
        <taxon>Actinomycetota</taxon>
        <taxon>Actinomycetes</taxon>
        <taxon>Kitasatosporales</taxon>
        <taxon>Streptomycetaceae</taxon>
        <taxon>Streptomyces</taxon>
    </lineage>
</organism>
<evidence type="ECO:0000313" key="3">
    <source>
        <dbReference type="Proteomes" id="UP000827138"/>
    </source>
</evidence>
<dbReference type="InterPro" id="IPR009553">
    <property type="entry name" value="DUF1173"/>
</dbReference>
<gene>
    <name evidence="2" type="ORF">K1J60_06090</name>
</gene>
<feature type="region of interest" description="Disordered" evidence="1">
    <location>
        <begin position="1"/>
        <end position="36"/>
    </location>
</feature>